<reference evidence="3 5" key="2">
    <citation type="submission" date="2023-09" db="EMBL/GenBank/DDBJ databases">
        <title>Complete-Gapless Cercospora beticola genome.</title>
        <authorList>
            <person name="Wyatt N.A."/>
            <person name="Spanner R.E."/>
            <person name="Bolton M.D."/>
        </authorList>
    </citation>
    <scope>NUCLEOTIDE SEQUENCE [LARGE SCALE GENOMIC DNA]</scope>
    <source>
        <strain evidence="3">Cb09-40</strain>
    </source>
</reference>
<proteinExistence type="predicted"/>
<dbReference type="Proteomes" id="UP001302367">
    <property type="component" value="Chromosome 1"/>
</dbReference>
<evidence type="ECO:0000313" key="3">
    <source>
        <dbReference type="EMBL" id="WPA96447.1"/>
    </source>
</evidence>
<keyword evidence="5" id="KW-1185">Reference proteome</keyword>
<feature type="compositionally biased region" description="Pro residues" evidence="1">
    <location>
        <begin position="139"/>
        <end position="150"/>
    </location>
</feature>
<name>A0A2G5I8K7_CERBT</name>
<feature type="region of interest" description="Disordered" evidence="1">
    <location>
        <begin position="125"/>
        <end position="150"/>
    </location>
</feature>
<dbReference type="AlphaFoldDB" id="A0A2G5I8K7"/>
<evidence type="ECO:0000256" key="1">
    <source>
        <dbReference type="SAM" id="MobiDB-lite"/>
    </source>
</evidence>
<dbReference type="EMBL" id="LKMD01000100">
    <property type="protein sequence ID" value="PIB00803.1"/>
    <property type="molecule type" value="Genomic_DNA"/>
</dbReference>
<sequence length="150" mass="16199">MKDNLTLPFSKLAFCSPAPRSLSLFSLRALFDLAAARWPIFFFLRPPTSFLCHPRAPAYSSTLPTANPSASIPAACPGSPAESLANHPATNGQALCTTIHHQSTPLRAILTHTVSMILRTNSEDFNMGRGAYDTTGTPKPKPTPPPKSRR</sequence>
<evidence type="ECO:0000313" key="2">
    <source>
        <dbReference type="EMBL" id="PIB00803.1"/>
    </source>
</evidence>
<evidence type="ECO:0000313" key="5">
    <source>
        <dbReference type="Proteomes" id="UP001302367"/>
    </source>
</evidence>
<dbReference type="Proteomes" id="UP000230605">
    <property type="component" value="Chromosome 1"/>
</dbReference>
<gene>
    <name evidence="2" type="ORF">CB0940_01023</name>
    <name evidence="3" type="ORF">RHO25_001054</name>
</gene>
<evidence type="ECO:0000313" key="4">
    <source>
        <dbReference type="Proteomes" id="UP000230605"/>
    </source>
</evidence>
<reference evidence="2 4" key="1">
    <citation type="submission" date="2015-10" db="EMBL/GenBank/DDBJ databases">
        <title>The cercosporin biosynthetic gene cluster was horizontally transferred to several fungal lineages and shown to be expanded in Cercospora beticola based on microsynteny with recipient genomes.</title>
        <authorList>
            <person name="De Jonge R."/>
            <person name="Ebert M.K."/>
            <person name="Suttle J.C."/>
            <person name="Jurick Ii W.M."/>
            <person name="Secor G.A."/>
            <person name="Thomma B.P."/>
            <person name="Van De Peer Y."/>
            <person name="Bolton M.D."/>
        </authorList>
    </citation>
    <scope>NUCLEOTIDE SEQUENCE [LARGE SCALE GENOMIC DNA]</scope>
    <source>
        <strain evidence="2 4">09-40</strain>
    </source>
</reference>
<accession>A0A2G5I8K7</accession>
<organism evidence="2 4">
    <name type="scientific">Cercospora beticola</name>
    <name type="common">Sugarbeet leaf spot fungus</name>
    <dbReference type="NCBI Taxonomy" id="122368"/>
    <lineage>
        <taxon>Eukaryota</taxon>
        <taxon>Fungi</taxon>
        <taxon>Dikarya</taxon>
        <taxon>Ascomycota</taxon>
        <taxon>Pezizomycotina</taxon>
        <taxon>Dothideomycetes</taxon>
        <taxon>Dothideomycetidae</taxon>
        <taxon>Mycosphaerellales</taxon>
        <taxon>Mycosphaerellaceae</taxon>
        <taxon>Cercospora</taxon>
    </lineage>
</organism>
<dbReference type="EMBL" id="CP134184">
    <property type="protein sequence ID" value="WPA96447.1"/>
    <property type="molecule type" value="Genomic_DNA"/>
</dbReference>
<protein>
    <submittedName>
        <fullName evidence="2">Uncharacterized protein</fullName>
    </submittedName>
</protein>